<keyword evidence="3" id="KW-1185">Reference proteome</keyword>
<name>A0A6A6TLQ5_9PLEO</name>
<feature type="region of interest" description="Disordered" evidence="1">
    <location>
        <begin position="511"/>
        <end position="551"/>
    </location>
</feature>
<feature type="compositionally biased region" description="Low complexity" evidence="1">
    <location>
        <begin position="628"/>
        <end position="651"/>
    </location>
</feature>
<organism evidence="2 3">
    <name type="scientific">Lophiostoma macrostomum CBS 122681</name>
    <dbReference type="NCBI Taxonomy" id="1314788"/>
    <lineage>
        <taxon>Eukaryota</taxon>
        <taxon>Fungi</taxon>
        <taxon>Dikarya</taxon>
        <taxon>Ascomycota</taxon>
        <taxon>Pezizomycotina</taxon>
        <taxon>Dothideomycetes</taxon>
        <taxon>Pleosporomycetidae</taxon>
        <taxon>Pleosporales</taxon>
        <taxon>Lophiostomataceae</taxon>
        <taxon>Lophiostoma</taxon>
    </lineage>
</organism>
<evidence type="ECO:0000256" key="1">
    <source>
        <dbReference type="SAM" id="MobiDB-lite"/>
    </source>
</evidence>
<accession>A0A6A6TLQ5</accession>
<evidence type="ECO:0000313" key="2">
    <source>
        <dbReference type="EMBL" id="KAF2660137.1"/>
    </source>
</evidence>
<dbReference type="AlphaFoldDB" id="A0A6A6TLQ5"/>
<feature type="compositionally biased region" description="Low complexity" evidence="1">
    <location>
        <begin position="511"/>
        <end position="527"/>
    </location>
</feature>
<dbReference type="OrthoDB" id="5411560at2759"/>
<dbReference type="SUPFAM" id="SSF50960">
    <property type="entry name" value="TolB, C-terminal domain"/>
    <property type="match status" value="1"/>
</dbReference>
<sequence length="1105" mass="122357">MYSQHKQLAKVWTSLQRRHDIASILHEIIGQHVVVSLDRDGSQNVDDSIRIIIWIKTVLDLQRGLLSGTSRGVTECPSYVLPCILPSELLLSTVFYLVDTKTRAFPRGSILISRNFRRLSLLLAQTLLSGLRLVSLKKVNLDIHDTSRLRVAINAAWQYDRLDGVEQFIVSRLFAEILDSLNAATTEDPYQQELVQARIPTYASGLYPLDVRPEVFVTPLVHGLMEEDWIYAYWVLFDCLWAVEIALTQRIVDLDHKNEQSSAQDSFLDTDEMLEQLYHQRSSLILSIFHVPGPMMPDPEMLASLAITLLEWNEDLDSFLSRQDSLLQQRSVIATQTTTSISYGKNVIELTPYFADAMTSFSNWLLVRTPSGTRADAHRVSIAPHSMQDVLKDWISRTSSANSETATKDLKGSLVPYVVDCPKLHVVSKELLAYRLRWCDKWAFEAIEGNSPNIQWKEGVQCPSCSRKALIKHARLIEPLQRLTVASEHSNPNESSLGSFSTTTSSSYGFTSSSSQSMSDAKSSSLSPIPHRLQRSHQIEDASQPSAQPPCYSVSPIDSAFSISTRQSLSQGSSFVEKPVSPLNESLNIPIPLQQRLSMDLPIPVVTPFMPDTSSEKIPVLPPSESASISFTTPSPESSSSNASTTNIKSANRTGRFTDFSMKRKPTSKSKPTGPLPPDPQFAFSASGHSLLLWGKLADHVVRLDIPSNDPSAIQGCKYEVSKIEAAACGNHKCAVLATSDLQHHRLVVFDEINPTPTYETAVDLQGRITDVCVAVSRNDNLAAISANDEILIFRLNAEIKPVSFHHQIHAHEVRGGSTHRRTIPIGRTLNDDSATHHQFGAPKGLSTREAAEEQRRQTAIVSRKVYFSPDSAHLVVATQLGDHCVYIDVWDCTQEPVRMISEHSRSFRLPPFTLNDGDLTSVFYDSLRRCAIVTAFLGKEYPLLIPFPLLTSDTGTGTGTSTGYEALQNETYSTKIVHAAQSASGIFVAVNAMTEIVQFEFNAKGVLSPRRLKRVARGVPNSAFKPGAICLSMPRDDTVRAFWIKEKKCVLRTVRVGTGTGAGVREGEGVTDVDLRGWYDRLVGIKGRAVIKRAESLRIAELGG</sequence>
<evidence type="ECO:0000313" key="3">
    <source>
        <dbReference type="Proteomes" id="UP000799324"/>
    </source>
</evidence>
<gene>
    <name evidence="2" type="ORF">K491DRAFT_688460</name>
</gene>
<dbReference type="Proteomes" id="UP000799324">
    <property type="component" value="Unassembled WGS sequence"/>
</dbReference>
<proteinExistence type="predicted"/>
<dbReference type="EMBL" id="MU004301">
    <property type="protein sequence ID" value="KAF2660137.1"/>
    <property type="molecule type" value="Genomic_DNA"/>
</dbReference>
<feature type="region of interest" description="Disordered" evidence="1">
    <location>
        <begin position="613"/>
        <end position="681"/>
    </location>
</feature>
<feature type="region of interest" description="Disordered" evidence="1">
    <location>
        <begin position="829"/>
        <end position="849"/>
    </location>
</feature>
<reference evidence="2" key="1">
    <citation type="journal article" date="2020" name="Stud. Mycol.">
        <title>101 Dothideomycetes genomes: a test case for predicting lifestyles and emergence of pathogens.</title>
        <authorList>
            <person name="Haridas S."/>
            <person name="Albert R."/>
            <person name="Binder M."/>
            <person name="Bloem J."/>
            <person name="Labutti K."/>
            <person name="Salamov A."/>
            <person name="Andreopoulos B."/>
            <person name="Baker S."/>
            <person name="Barry K."/>
            <person name="Bills G."/>
            <person name="Bluhm B."/>
            <person name="Cannon C."/>
            <person name="Castanera R."/>
            <person name="Culley D."/>
            <person name="Daum C."/>
            <person name="Ezra D."/>
            <person name="Gonzalez J."/>
            <person name="Henrissat B."/>
            <person name="Kuo A."/>
            <person name="Liang C."/>
            <person name="Lipzen A."/>
            <person name="Lutzoni F."/>
            <person name="Magnuson J."/>
            <person name="Mondo S."/>
            <person name="Nolan M."/>
            <person name="Ohm R."/>
            <person name="Pangilinan J."/>
            <person name="Park H.-J."/>
            <person name="Ramirez L."/>
            <person name="Alfaro M."/>
            <person name="Sun H."/>
            <person name="Tritt A."/>
            <person name="Yoshinaga Y."/>
            <person name="Zwiers L.-H."/>
            <person name="Turgeon B."/>
            <person name="Goodwin S."/>
            <person name="Spatafora J."/>
            <person name="Crous P."/>
            <person name="Grigoriev I."/>
        </authorList>
    </citation>
    <scope>NUCLEOTIDE SEQUENCE</scope>
    <source>
        <strain evidence="2">CBS 122681</strain>
    </source>
</reference>
<protein>
    <submittedName>
        <fullName evidence="2">Uncharacterized protein</fullName>
    </submittedName>
</protein>